<feature type="domain" description="SAM-dependent MTase RsmB/NOP-type" evidence="6">
    <location>
        <begin position="1"/>
        <end position="146"/>
    </location>
</feature>
<keyword evidence="3 5" id="KW-0949">S-adenosyl-L-methionine</keyword>
<feature type="binding site" evidence="5">
    <location>
        <position position="106"/>
    </location>
    <ligand>
        <name>S-adenosyl-L-methionine</name>
        <dbReference type="ChEBI" id="CHEBI:59789"/>
    </ligand>
</feature>
<protein>
    <submittedName>
        <fullName evidence="7">Putative 16S rRNA (Cytosine(967)-C(5))-methyltransferase</fullName>
        <ecNumber evidence="7">2.1.1.176</ecNumber>
    </submittedName>
</protein>
<dbReference type="Proteomes" id="UP000238479">
    <property type="component" value="Chromosome 4"/>
</dbReference>
<dbReference type="InterPro" id="IPR001678">
    <property type="entry name" value="MeTrfase_RsmB-F_NOP2_dom"/>
</dbReference>
<dbReference type="PANTHER" id="PTHR22807:SF61">
    <property type="entry name" value="NOL1_NOP2_SUN FAMILY PROTEIN _ ANTITERMINATION NUSB DOMAIN-CONTAINING PROTEIN"/>
    <property type="match status" value="1"/>
</dbReference>
<proteinExistence type="inferred from homology"/>
<gene>
    <name evidence="7" type="ORF">RchiOBHm_Chr4g0406341</name>
</gene>
<dbReference type="PROSITE" id="PS51686">
    <property type="entry name" value="SAM_MT_RSMB_NOP"/>
    <property type="match status" value="1"/>
</dbReference>
<dbReference type="Pfam" id="PF01189">
    <property type="entry name" value="Methyltr_RsmB-F"/>
    <property type="match status" value="1"/>
</dbReference>
<dbReference type="CDD" id="cd02440">
    <property type="entry name" value="AdoMet_MTases"/>
    <property type="match status" value="1"/>
</dbReference>
<feature type="binding site" evidence="5">
    <location>
        <position position="88"/>
    </location>
    <ligand>
        <name>S-adenosyl-L-methionine</name>
        <dbReference type="ChEBI" id="CHEBI:59789"/>
    </ligand>
</feature>
<dbReference type="InterPro" id="IPR049560">
    <property type="entry name" value="MeTrfase_RsmB-F_NOP2_cat"/>
</dbReference>
<keyword evidence="8" id="KW-1185">Reference proteome</keyword>
<dbReference type="Gene3D" id="3.40.50.150">
    <property type="entry name" value="Vaccinia Virus protein VP39"/>
    <property type="match status" value="1"/>
</dbReference>
<evidence type="ECO:0000256" key="3">
    <source>
        <dbReference type="ARBA" id="ARBA00022691"/>
    </source>
</evidence>
<dbReference type="SUPFAM" id="SSF53335">
    <property type="entry name" value="S-adenosyl-L-methionine-dependent methyltransferases"/>
    <property type="match status" value="1"/>
</dbReference>
<accession>A0A2P6QUA8</accession>
<dbReference type="GO" id="GO:0008173">
    <property type="term" value="F:RNA methyltransferase activity"/>
    <property type="evidence" value="ECO:0007669"/>
    <property type="project" value="InterPro"/>
</dbReference>
<evidence type="ECO:0000259" key="6">
    <source>
        <dbReference type="PROSITE" id="PS51686"/>
    </source>
</evidence>
<comment type="caution">
    <text evidence="5">Lacks conserved residue(s) required for the propagation of feature annotation.</text>
</comment>
<dbReference type="InterPro" id="IPR023267">
    <property type="entry name" value="RCMT"/>
</dbReference>
<reference evidence="7 8" key="1">
    <citation type="journal article" date="2018" name="Nat. Genet.">
        <title>The Rosa genome provides new insights in the design of modern roses.</title>
        <authorList>
            <person name="Bendahmane M."/>
        </authorList>
    </citation>
    <scope>NUCLEOTIDE SEQUENCE [LARGE SCALE GENOMIC DNA]</scope>
    <source>
        <strain evidence="8">cv. Old Blush</strain>
    </source>
</reference>
<evidence type="ECO:0000313" key="8">
    <source>
        <dbReference type="Proteomes" id="UP000238479"/>
    </source>
</evidence>
<dbReference type="GO" id="GO:0003723">
    <property type="term" value="F:RNA binding"/>
    <property type="evidence" value="ECO:0007669"/>
    <property type="project" value="UniProtKB-UniRule"/>
</dbReference>
<feature type="binding site" evidence="5">
    <location>
        <position position="60"/>
    </location>
    <ligand>
        <name>S-adenosyl-L-methionine</name>
        <dbReference type="ChEBI" id="CHEBI:59789"/>
    </ligand>
</feature>
<dbReference type="InterPro" id="IPR029063">
    <property type="entry name" value="SAM-dependent_MTases_sf"/>
</dbReference>
<dbReference type="OMA" id="DINEGWL"/>
<dbReference type="STRING" id="74649.A0A2P6QUA8"/>
<dbReference type="PRINTS" id="PR02008">
    <property type="entry name" value="RCMTFAMILY"/>
</dbReference>
<comment type="caution">
    <text evidence="7">The sequence shown here is derived from an EMBL/GenBank/DDBJ whole genome shotgun (WGS) entry which is preliminary data.</text>
</comment>
<dbReference type="Gramene" id="PRQ37771">
    <property type="protein sequence ID" value="PRQ37771"/>
    <property type="gene ID" value="RchiOBHm_Chr4g0406341"/>
</dbReference>
<dbReference type="EC" id="2.1.1.176" evidence="7"/>
<evidence type="ECO:0000313" key="7">
    <source>
        <dbReference type="EMBL" id="PRQ37771.1"/>
    </source>
</evidence>
<dbReference type="GO" id="GO:0001510">
    <property type="term" value="P:RNA methylation"/>
    <property type="evidence" value="ECO:0007669"/>
    <property type="project" value="InterPro"/>
</dbReference>
<keyword evidence="1 5" id="KW-0489">Methyltransferase</keyword>
<evidence type="ECO:0000256" key="4">
    <source>
        <dbReference type="ARBA" id="ARBA00022884"/>
    </source>
</evidence>
<evidence type="ECO:0000256" key="2">
    <source>
        <dbReference type="ARBA" id="ARBA00022679"/>
    </source>
</evidence>
<organism evidence="7 8">
    <name type="scientific">Rosa chinensis</name>
    <name type="common">China rose</name>
    <dbReference type="NCBI Taxonomy" id="74649"/>
    <lineage>
        <taxon>Eukaryota</taxon>
        <taxon>Viridiplantae</taxon>
        <taxon>Streptophyta</taxon>
        <taxon>Embryophyta</taxon>
        <taxon>Tracheophyta</taxon>
        <taxon>Spermatophyta</taxon>
        <taxon>Magnoliopsida</taxon>
        <taxon>eudicotyledons</taxon>
        <taxon>Gunneridae</taxon>
        <taxon>Pentapetalae</taxon>
        <taxon>rosids</taxon>
        <taxon>fabids</taxon>
        <taxon>Rosales</taxon>
        <taxon>Rosaceae</taxon>
        <taxon>Rosoideae</taxon>
        <taxon>Rosoideae incertae sedis</taxon>
        <taxon>Rosa</taxon>
    </lineage>
</organism>
<comment type="similarity">
    <text evidence="5">Belongs to the class I-like SAM-binding methyltransferase superfamily. RsmB/NOP family.</text>
</comment>
<evidence type="ECO:0000256" key="1">
    <source>
        <dbReference type="ARBA" id="ARBA00022603"/>
    </source>
</evidence>
<keyword evidence="2 5" id="KW-0808">Transferase</keyword>
<dbReference type="EMBL" id="PDCK01000042">
    <property type="protein sequence ID" value="PRQ37771.1"/>
    <property type="molecule type" value="Genomic_DNA"/>
</dbReference>
<dbReference type="PANTHER" id="PTHR22807">
    <property type="entry name" value="NOP2 YEAST -RELATED NOL1/NOP2/FMU SUN DOMAIN-CONTAINING"/>
    <property type="match status" value="1"/>
</dbReference>
<evidence type="ECO:0000256" key="5">
    <source>
        <dbReference type="PROSITE-ProRule" id="PRU01023"/>
    </source>
</evidence>
<keyword evidence="4 5" id="KW-0694">RNA-binding</keyword>
<dbReference type="AlphaFoldDB" id="A0A2P6QUA8"/>
<feature type="binding site" evidence="5">
    <location>
        <begin position="36"/>
        <end position="42"/>
    </location>
    <ligand>
        <name>S-adenosyl-L-methionine</name>
        <dbReference type="ChEBI" id="CHEBI:59789"/>
    </ligand>
</feature>
<sequence length="146" mass="16791">MLMFDLGMIRWTRKHTFSWRNFLRHRRKGESIIDCCAAPGGKTLYIASLLSGQGMVYAIDINEGRLRILKEMAKLHQVDGVITTIHVDMHSYTDNNAMKCDTVLLDAPCSGLHVLPKGRLTLEQWRLEDMEELKNLQDELLDFASR</sequence>
<name>A0A2P6QUA8_ROSCH</name>